<name>A0ABV9CJ56_9ACTN</name>
<dbReference type="InterPro" id="IPR038717">
    <property type="entry name" value="Tc1-like_DDE_dom"/>
</dbReference>
<evidence type="ECO:0000313" key="2">
    <source>
        <dbReference type="EMBL" id="MFC4533053.1"/>
    </source>
</evidence>
<organism evidence="2 3">
    <name type="scientific">Sphaerisporangium dianthi</name>
    <dbReference type="NCBI Taxonomy" id="1436120"/>
    <lineage>
        <taxon>Bacteria</taxon>
        <taxon>Bacillati</taxon>
        <taxon>Actinomycetota</taxon>
        <taxon>Actinomycetes</taxon>
        <taxon>Streptosporangiales</taxon>
        <taxon>Streptosporangiaceae</taxon>
        <taxon>Sphaerisporangium</taxon>
    </lineage>
</organism>
<comment type="caution">
    <text evidence="2">The sequence shown here is derived from an EMBL/GenBank/DDBJ whole genome shotgun (WGS) entry which is preliminary data.</text>
</comment>
<dbReference type="InterPro" id="IPR036397">
    <property type="entry name" value="RNaseH_sf"/>
</dbReference>
<dbReference type="EMBL" id="JBHSFP010000013">
    <property type="protein sequence ID" value="MFC4533053.1"/>
    <property type="molecule type" value="Genomic_DNA"/>
</dbReference>
<gene>
    <name evidence="2" type="ORF">ACFO60_19925</name>
</gene>
<protein>
    <submittedName>
        <fullName evidence="2">Transposase</fullName>
    </submittedName>
</protein>
<sequence>MPAYAPELNPVEQVWSALKRSLANLAPRDTDQLAAVVKTKLKRMQYRHGLLDGFIAATGLPSKPRNSRLSTSEAGVHCQKVAATWQDQRSAC</sequence>
<dbReference type="RefSeq" id="WP_380842065.1">
    <property type="nucleotide sequence ID" value="NZ_JBHSFP010000013.1"/>
</dbReference>
<dbReference type="Gene3D" id="3.30.420.10">
    <property type="entry name" value="Ribonuclease H-like superfamily/Ribonuclease H"/>
    <property type="match status" value="1"/>
</dbReference>
<feature type="domain" description="Tc1-like transposase DDE" evidence="1">
    <location>
        <begin position="1"/>
        <end position="33"/>
    </location>
</feature>
<dbReference type="Pfam" id="PF13358">
    <property type="entry name" value="DDE_3"/>
    <property type="match status" value="1"/>
</dbReference>
<evidence type="ECO:0000313" key="3">
    <source>
        <dbReference type="Proteomes" id="UP001596004"/>
    </source>
</evidence>
<proteinExistence type="predicted"/>
<accession>A0ABV9CJ56</accession>
<evidence type="ECO:0000259" key="1">
    <source>
        <dbReference type="Pfam" id="PF13358"/>
    </source>
</evidence>
<reference evidence="3" key="1">
    <citation type="journal article" date="2019" name="Int. J. Syst. Evol. Microbiol.">
        <title>The Global Catalogue of Microorganisms (GCM) 10K type strain sequencing project: providing services to taxonomists for standard genome sequencing and annotation.</title>
        <authorList>
            <consortium name="The Broad Institute Genomics Platform"/>
            <consortium name="The Broad Institute Genome Sequencing Center for Infectious Disease"/>
            <person name="Wu L."/>
            <person name="Ma J."/>
        </authorList>
    </citation>
    <scope>NUCLEOTIDE SEQUENCE [LARGE SCALE GENOMIC DNA]</scope>
    <source>
        <strain evidence="3">CGMCC 4.7132</strain>
    </source>
</reference>
<dbReference type="Proteomes" id="UP001596004">
    <property type="component" value="Unassembled WGS sequence"/>
</dbReference>
<keyword evidence="3" id="KW-1185">Reference proteome</keyword>